<proteinExistence type="predicted"/>
<evidence type="ECO:0000313" key="1">
    <source>
        <dbReference type="EMBL" id="MBF8641242.1"/>
    </source>
</evidence>
<sequence length="142" mass="16081">MLSDRALGFLEGLAAASSTVYQEGGLLFTFKFAYQQAHRRLKESSESASFTLNASRLGLSHKAIEELGRFFQGSLGEYTKEKPSRNALAVANALIEHLQHDLQFQFAALQVEDEDYGMKVQIEMIQQVKNNLYCLELWWSVD</sequence>
<dbReference type="Proteomes" id="UP000626180">
    <property type="component" value="Unassembled WGS sequence"/>
</dbReference>
<organism evidence="2 3">
    <name type="scientific">Pseudomonas luteola</name>
    <dbReference type="NCBI Taxonomy" id="47886"/>
    <lineage>
        <taxon>Bacteria</taxon>
        <taxon>Pseudomonadati</taxon>
        <taxon>Pseudomonadota</taxon>
        <taxon>Gammaproteobacteria</taxon>
        <taxon>Pseudomonadales</taxon>
        <taxon>Pseudomonadaceae</taxon>
        <taxon>Pseudomonas</taxon>
    </lineage>
</organism>
<dbReference type="EMBL" id="JADMCD010000005">
    <property type="protein sequence ID" value="MBF8641242.1"/>
    <property type="molecule type" value="Genomic_DNA"/>
</dbReference>
<gene>
    <name evidence="1" type="ORF">IRZ65_11155</name>
    <name evidence="2" type="ORF">NCTC11842_05319</name>
</gene>
<reference evidence="2 3" key="1">
    <citation type="submission" date="2018-06" db="EMBL/GenBank/DDBJ databases">
        <authorList>
            <consortium name="Pathogen Informatics"/>
            <person name="Doyle S."/>
        </authorList>
    </citation>
    <scope>NUCLEOTIDE SEQUENCE [LARGE SCALE GENOMIC DNA]</scope>
    <source>
        <strain evidence="2 3">NCTC11842</strain>
    </source>
</reference>
<accession>A0A2X2D7X3</accession>
<evidence type="ECO:0000313" key="2">
    <source>
        <dbReference type="EMBL" id="SPZ16288.1"/>
    </source>
</evidence>
<dbReference type="EMBL" id="UAUF01000015">
    <property type="protein sequence ID" value="SPZ16288.1"/>
    <property type="molecule type" value="Genomic_DNA"/>
</dbReference>
<protein>
    <submittedName>
        <fullName evidence="2">Uncharacterized protein</fullName>
    </submittedName>
</protein>
<dbReference type="AlphaFoldDB" id="A0A2X2D7X3"/>
<dbReference type="Proteomes" id="UP000250443">
    <property type="component" value="Unassembled WGS sequence"/>
</dbReference>
<name>A0A2X2D7X3_PSELU</name>
<evidence type="ECO:0000313" key="3">
    <source>
        <dbReference type="Proteomes" id="UP000250443"/>
    </source>
</evidence>
<reference evidence="1 4" key="2">
    <citation type="submission" date="2020-10" db="EMBL/GenBank/DDBJ databases">
        <title>Genome sequences of Pseudomonas isolates.</title>
        <authorList>
            <person name="Wessels L."/>
            <person name="Reich F."/>
            <person name="Hammerl J."/>
        </authorList>
    </citation>
    <scope>NUCLEOTIDE SEQUENCE [LARGE SCALE GENOMIC DNA]</scope>
    <source>
        <strain evidence="1 4">20-MO00624-0</strain>
    </source>
</reference>
<keyword evidence="4" id="KW-1185">Reference proteome</keyword>
<evidence type="ECO:0000313" key="4">
    <source>
        <dbReference type="Proteomes" id="UP000626180"/>
    </source>
</evidence>
<dbReference type="RefSeq" id="WP_010799110.1">
    <property type="nucleotide sequence ID" value="NZ_FQYS01000006.1"/>
</dbReference>